<dbReference type="SMART" id="SM00355">
    <property type="entry name" value="ZnF_C2H2"/>
    <property type="match status" value="2"/>
</dbReference>
<dbReference type="AlphaFoldDB" id="A0A8S9XY37"/>
<proteinExistence type="predicted"/>
<evidence type="ECO:0000259" key="2">
    <source>
        <dbReference type="PROSITE" id="PS50157"/>
    </source>
</evidence>
<dbReference type="InterPro" id="IPR052797">
    <property type="entry name" value="RegFact_GeneExpr_CellDeath"/>
</dbReference>
<dbReference type="Proteomes" id="UP000466442">
    <property type="component" value="Unassembled WGS sequence"/>
</dbReference>
<dbReference type="PANTHER" id="PTHR33936:SF24">
    <property type="entry name" value="C2H2-TYPE DOMAIN-CONTAINING PROTEIN"/>
    <property type="match status" value="1"/>
</dbReference>
<sequence length="802" mass="92249">MSAQCEFCFKKFSSAQNMRRHAKAFHFAASSQVPENKPKNTSSHSHTRLHMECPICNITGTKDFLMEHYSDEHSIECVTKSLTFENFQQFEIWKDQMEKDSKAHFVKPTSSRDRKDGSQRIQYFCSRNGYSTSLCTVRKPQQNGTSKIQGYCPASLVVVVSTAGSVTVDFLDTHVGHALDLKFIRLTNKERNDIAQKIALKIPYEVILDSIGETLVDNNLERLHLIKKQDLANIERSFNLLNPDKRHPNDYICVESWVEEMRPSGLIRFYKGQHQDSHNEVLKREDFFLVISSEHQLDMLKRFGSKCISIDGTHELNAYGFELTTILVLDDLNEGYPGAFLISNRSDGQAMQLFFEVMAEAIGNGLQTEIFMSDMAESYYNGWVSVFPRPKSRLFCTRHVDQAWRENLKKIKVTLRQKEVYQELRTLLEASACSFGTLLETLSKKWMTDPDLRDFGEYFDREYKSNCQSWAHCYRLHAGINTYMHIERMHKTLKYIYLHASNSKRLDRTLHALIKFTRDKVFERKKCLAKGKVSVKIKVLRKRHRAAVDEGTNFLVAEVDNGVWDCSSSTGKQTYRIVRNDVEQPCTCPLRCDPCKACIHSFICSCLDSSIKWNMCKHIHYLCSRSVDSSGGRNYEPSFVPSPDFESSDLMVSEDPASVEVETLVEVVYEESGSSIRNLEEYKKKLFAMLKDVKEKLRSASSIEQLQTAENLITPIIPTLSALGEKDKVIVHPSPSTSSDKKRKIEPQRQFTLKKKKKESNKTITLWNTTAHHDLKSFDEQQNIPLEVLLQSPDNDNSTWTF</sequence>
<comment type="caution">
    <text evidence="3">The sequence shown here is derived from an EMBL/GenBank/DDBJ whole genome shotgun (WGS) entry which is preliminary data.</text>
</comment>
<organism evidence="3 4">
    <name type="scientific">Apolygus lucorum</name>
    <name type="common">Small green plant bug</name>
    <name type="synonym">Lygocoris lucorum</name>
    <dbReference type="NCBI Taxonomy" id="248454"/>
    <lineage>
        <taxon>Eukaryota</taxon>
        <taxon>Metazoa</taxon>
        <taxon>Ecdysozoa</taxon>
        <taxon>Arthropoda</taxon>
        <taxon>Hexapoda</taxon>
        <taxon>Insecta</taxon>
        <taxon>Pterygota</taxon>
        <taxon>Neoptera</taxon>
        <taxon>Paraneoptera</taxon>
        <taxon>Hemiptera</taxon>
        <taxon>Heteroptera</taxon>
        <taxon>Panheteroptera</taxon>
        <taxon>Cimicomorpha</taxon>
        <taxon>Miridae</taxon>
        <taxon>Mirini</taxon>
        <taxon>Apolygus</taxon>
    </lineage>
</organism>
<protein>
    <recommendedName>
        <fullName evidence="2">C2H2-type domain-containing protein</fullName>
    </recommendedName>
</protein>
<dbReference type="OrthoDB" id="10031901at2759"/>
<dbReference type="InterPro" id="IPR013087">
    <property type="entry name" value="Znf_C2H2_type"/>
</dbReference>
<evidence type="ECO:0000313" key="4">
    <source>
        <dbReference type="Proteomes" id="UP000466442"/>
    </source>
</evidence>
<evidence type="ECO:0000313" key="3">
    <source>
        <dbReference type="EMBL" id="KAF6213970.1"/>
    </source>
</evidence>
<dbReference type="GO" id="GO:0008270">
    <property type="term" value="F:zinc ion binding"/>
    <property type="evidence" value="ECO:0007669"/>
    <property type="project" value="UniProtKB-KW"/>
</dbReference>
<keyword evidence="1" id="KW-0479">Metal-binding</keyword>
<name>A0A8S9XY37_APOLU</name>
<accession>A0A8S9XY37</accession>
<dbReference type="EMBL" id="WIXP02000003">
    <property type="protein sequence ID" value="KAF6213970.1"/>
    <property type="molecule type" value="Genomic_DNA"/>
</dbReference>
<evidence type="ECO:0000256" key="1">
    <source>
        <dbReference type="PROSITE-ProRule" id="PRU00042"/>
    </source>
</evidence>
<keyword evidence="4" id="KW-1185">Reference proteome</keyword>
<dbReference type="PANTHER" id="PTHR33936">
    <property type="entry name" value="PROTEIN CBG17840"/>
    <property type="match status" value="1"/>
</dbReference>
<dbReference type="PROSITE" id="PS50157">
    <property type="entry name" value="ZINC_FINGER_C2H2_2"/>
    <property type="match status" value="1"/>
</dbReference>
<dbReference type="PROSITE" id="PS00028">
    <property type="entry name" value="ZINC_FINGER_C2H2_1"/>
    <property type="match status" value="1"/>
</dbReference>
<feature type="domain" description="C2H2-type" evidence="2">
    <location>
        <begin position="3"/>
        <end position="31"/>
    </location>
</feature>
<keyword evidence="1" id="KW-0863">Zinc-finger</keyword>
<keyword evidence="1" id="KW-0862">Zinc</keyword>
<gene>
    <name evidence="3" type="ORF">GE061_011699</name>
</gene>
<reference evidence="3" key="1">
    <citation type="journal article" date="2021" name="Mol. Ecol. Resour.">
        <title>Apolygus lucorum genome provides insights into omnivorousness and mesophyll feeding.</title>
        <authorList>
            <person name="Liu Y."/>
            <person name="Liu H."/>
            <person name="Wang H."/>
            <person name="Huang T."/>
            <person name="Liu B."/>
            <person name="Yang B."/>
            <person name="Yin L."/>
            <person name="Li B."/>
            <person name="Zhang Y."/>
            <person name="Zhang S."/>
            <person name="Jiang F."/>
            <person name="Zhang X."/>
            <person name="Ren Y."/>
            <person name="Wang B."/>
            <person name="Wang S."/>
            <person name="Lu Y."/>
            <person name="Wu K."/>
            <person name="Fan W."/>
            <person name="Wang G."/>
        </authorList>
    </citation>
    <scope>NUCLEOTIDE SEQUENCE</scope>
    <source>
        <strain evidence="3">12Hb</strain>
    </source>
</reference>